<proteinExistence type="predicted"/>
<evidence type="ECO:0000313" key="2">
    <source>
        <dbReference type="Proteomes" id="UP000194474"/>
    </source>
</evidence>
<gene>
    <name evidence="1" type="ORF">SAMN06295905_0597</name>
</gene>
<dbReference type="RefSeq" id="WP_086469044.1">
    <property type="nucleotide sequence ID" value="NZ_FXWK01000001.1"/>
</dbReference>
<keyword evidence="2" id="KW-1185">Reference proteome</keyword>
<organism evidence="1 2">
    <name type="scientific">Devosia lucknowensis</name>
    <dbReference type="NCBI Taxonomy" id="1096929"/>
    <lineage>
        <taxon>Bacteria</taxon>
        <taxon>Pseudomonadati</taxon>
        <taxon>Pseudomonadota</taxon>
        <taxon>Alphaproteobacteria</taxon>
        <taxon>Hyphomicrobiales</taxon>
        <taxon>Devosiaceae</taxon>
        <taxon>Devosia</taxon>
    </lineage>
</organism>
<name>A0A1Y6EHQ8_9HYPH</name>
<sequence>MEIKEFFECDKEVFRPLPENPELEISNFARIRYADGSGWYGRVVYKADLLGLVEGHTPFTMKGVIQRTNNPGVLWADRRRAEAA</sequence>
<dbReference type="Proteomes" id="UP000194474">
    <property type="component" value="Unassembled WGS sequence"/>
</dbReference>
<protein>
    <submittedName>
        <fullName evidence="1">Uncharacterized protein</fullName>
    </submittedName>
</protein>
<dbReference type="EMBL" id="FXWK01000001">
    <property type="protein sequence ID" value="SMQ61966.1"/>
    <property type="molecule type" value="Genomic_DNA"/>
</dbReference>
<accession>A0A1Y6EHQ8</accession>
<reference evidence="2" key="1">
    <citation type="submission" date="2017-04" db="EMBL/GenBank/DDBJ databases">
        <authorList>
            <person name="Varghese N."/>
            <person name="Submissions S."/>
        </authorList>
    </citation>
    <scope>NUCLEOTIDE SEQUENCE [LARGE SCALE GENOMIC DNA]</scope>
</reference>
<dbReference type="AlphaFoldDB" id="A0A1Y6EHQ8"/>
<evidence type="ECO:0000313" key="1">
    <source>
        <dbReference type="EMBL" id="SMQ61966.1"/>
    </source>
</evidence>